<dbReference type="Proteomes" id="UP000041254">
    <property type="component" value="Unassembled WGS sequence"/>
</dbReference>
<evidence type="ECO:0000313" key="1">
    <source>
        <dbReference type="EMBL" id="CEM39875.1"/>
    </source>
</evidence>
<accession>A0A0G4H7K6</accession>
<proteinExistence type="predicted"/>
<dbReference type="VEuPathDB" id="CryptoDB:Vbra_22463"/>
<reference evidence="1 2" key="1">
    <citation type="submission" date="2014-11" db="EMBL/GenBank/DDBJ databases">
        <authorList>
            <person name="Zhu J."/>
            <person name="Qi W."/>
            <person name="Song R."/>
        </authorList>
    </citation>
    <scope>NUCLEOTIDE SEQUENCE [LARGE SCALE GENOMIC DNA]</scope>
</reference>
<name>A0A0G4H7K6_VITBC</name>
<protein>
    <submittedName>
        <fullName evidence="1">Uncharacterized protein</fullName>
    </submittedName>
</protein>
<evidence type="ECO:0000313" key="2">
    <source>
        <dbReference type="Proteomes" id="UP000041254"/>
    </source>
</evidence>
<gene>
    <name evidence="1" type="ORF">Vbra_22463</name>
</gene>
<dbReference type="EMBL" id="CDMY01001053">
    <property type="protein sequence ID" value="CEM39875.1"/>
    <property type="molecule type" value="Genomic_DNA"/>
</dbReference>
<keyword evidence="2" id="KW-1185">Reference proteome</keyword>
<dbReference type="InParanoid" id="A0A0G4H7K6"/>
<dbReference type="AlphaFoldDB" id="A0A0G4H7K6"/>
<organism evidence="1 2">
    <name type="scientific">Vitrella brassicaformis (strain CCMP3155)</name>
    <dbReference type="NCBI Taxonomy" id="1169540"/>
    <lineage>
        <taxon>Eukaryota</taxon>
        <taxon>Sar</taxon>
        <taxon>Alveolata</taxon>
        <taxon>Colpodellida</taxon>
        <taxon>Vitrellaceae</taxon>
        <taxon>Vitrella</taxon>
    </lineage>
</organism>
<sequence>DGRDPAPSPLSFGPHEAEAIGWKIGAFLHEPSAAAAAIDEYLIGDSTLRRRVKAAVAHFVISAATRTPSNREVIGDMANVGGVMVRVPLRCFAVRGQQGGQHRLLGVREVVHKARLGEAASNGVTTGVVKGSTWLTTACSNGGSWVTSTRPHGCSWR</sequence>
<feature type="non-terminal residue" evidence="1">
    <location>
        <position position="1"/>
    </location>
</feature>